<gene>
    <name evidence="3" type="ordered locus">Oweho_1527</name>
</gene>
<dbReference type="SUPFAM" id="SSF49299">
    <property type="entry name" value="PKD domain"/>
    <property type="match status" value="2"/>
</dbReference>
<dbReference type="InterPro" id="IPR035986">
    <property type="entry name" value="PKD_dom_sf"/>
</dbReference>
<dbReference type="Pfam" id="PF18962">
    <property type="entry name" value="Por_Secre_tail"/>
    <property type="match status" value="1"/>
</dbReference>
<feature type="domain" description="PKD" evidence="2">
    <location>
        <begin position="71"/>
        <end position="114"/>
    </location>
</feature>
<organism evidence="3 4">
    <name type="scientific">Owenweeksia hongkongensis (strain DSM 17368 / CIP 108786 / JCM 12287 / NRRL B-23963 / UST20020801)</name>
    <dbReference type="NCBI Taxonomy" id="926562"/>
    <lineage>
        <taxon>Bacteria</taxon>
        <taxon>Pseudomonadati</taxon>
        <taxon>Bacteroidota</taxon>
        <taxon>Flavobacteriia</taxon>
        <taxon>Flavobacteriales</taxon>
        <taxon>Owenweeksiaceae</taxon>
        <taxon>Owenweeksia</taxon>
    </lineage>
</organism>
<dbReference type="EMBL" id="CP003156">
    <property type="protein sequence ID" value="AEV32517.1"/>
    <property type="molecule type" value="Genomic_DNA"/>
</dbReference>
<evidence type="ECO:0000256" key="1">
    <source>
        <dbReference type="ARBA" id="ARBA00022729"/>
    </source>
</evidence>
<proteinExistence type="predicted"/>
<name>G8R8T7_OWEHD</name>
<sequence>MQWPSTKQLVLLWLLLLGIFSSYARQSFPFGEDVFLLQTVDRSTAQADSCTADFSANSLNNAFRLVLFTNLSSTTFGVPNGKVEYTWFFGDGIFSYDRDPRHSYLTNGSYNVCLAQEVKDSVTGQVFCADTICKTVVVNYQPPPCNAEFIVDTANSYSGDIIVWNSSIPNSKDTLYSVYYDWDFGDGGTSTLAYPSHTYSSAGEYQVCLKVSSYDSINNLCSETYCDTFGADSLGNLIYKKSGAAFTINVLDPYSISVEEIELSSFEIYPNPTSDYVNISTEEEDGQRIDWEILCVNGKVMLSGNRHIFHNETIQINTAFLNEGMYVLKLNVNGTTPVSYYKLRVDR</sequence>
<dbReference type="AlphaFoldDB" id="G8R8T7"/>
<dbReference type="InterPro" id="IPR000601">
    <property type="entry name" value="PKD_dom"/>
</dbReference>
<evidence type="ECO:0000313" key="4">
    <source>
        <dbReference type="Proteomes" id="UP000005631"/>
    </source>
</evidence>
<dbReference type="InterPro" id="IPR022409">
    <property type="entry name" value="PKD/Chitinase_dom"/>
</dbReference>
<dbReference type="STRING" id="926562.Oweho_1527"/>
<keyword evidence="1" id="KW-0732">Signal</keyword>
<evidence type="ECO:0000313" key="3">
    <source>
        <dbReference type="EMBL" id="AEV32517.1"/>
    </source>
</evidence>
<dbReference type="PROSITE" id="PS50093">
    <property type="entry name" value="PKD"/>
    <property type="match status" value="2"/>
</dbReference>
<dbReference type="Gene3D" id="2.60.40.10">
    <property type="entry name" value="Immunoglobulins"/>
    <property type="match status" value="2"/>
</dbReference>
<reference evidence="3 4" key="1">
    <citation type="journal article" date="2012" name="Stand. Genomic Sci.">
        <title>Genome sequence of the orange-pigmented seawater bacterium Owenweeksia hongkongensis type strain (UST20020801(T)).</title>
        <authorList>
            <person name="Riedel T."/>
            <person name="Held B."/>
            <person name="Nolan M."/>
            <person name="Lucas S."/>
            <person name="Lapidus A."/>
            <person name="Tice H."/>
            <person name="Del Rio T.G."/>
            <person name="Cheng J.F."/>
            <person name="Han C."/>
            <person name="Tapia R."/>
            <person name="Goodwin L.A."/>
            <person name="Pitluck S."/>
            <person name="Liolios K."/>
            <person name="Mavromatis K."/>
            <person name="Pagani I."/>
            <person name="Ivanova N."/>
            <person name="Mikhailova N."/>
            <person name="Pati A."/>
            <person name="Chen A."/>
            <person name="Palaniappan K."/>
            <person name="Rohde M."/>
            <person name="Tindall B.J."/>
            <person name="Detter J.C."/>
            <person name="Goker M."/>
            <person name="Woyke T."/>
            <person name="Bristow J."/>
            <person name="Eisen J.A."/>
            <person name="Markowitz V."/>
            <person name="Hugenholtz P."/>
            <person name="Klenk H.P."/>
            <person name="Kyrpides N.C."/>
        </authorList>
    </citation>
    <scope>NUCLEOTIDE SEQUENCE</scope>
    <source>
        <strain evidence="4">DSM 17368 / JCM 12287 / NRRL B-23963</strain>
    </source>
</reference>
<dbReference type="CDD" id="cd00146">
    <property type="entry name" value="PKD"/>
    <property type="match status" value="2"/>
</dbReference>
<dbReference type="InterPro" id="IPR013783">
    <property type="entry name" value="Ig-like_fold"/>
</dbReference>
<dbReference type="Proteomes" id="UP000005631">
    <property type="component" value="Chromosome"/>
</dbReference>
<accession>G8R8T7</accession>
<dbReference type="HOGENOM" id="CLU_798866_0_0_10"/>
<dbReference type="eggNOG" id="COG3291">
    <property type="taxonomic scope" value="Bacteria"/>
</dbReference>
<dbReference type="NCBIfam" id="TIGR04183">
    <property type="entry name" value="Por_Secre_tail"/>
    <property type="match status" value="1"/>
</dbReference>
<feature type="domain" description="PKD" evidence="2">
    <location>
        <begin position="178"/>
        <end position="213"/>
    </location>
</feature>
<evidence type="ECO:0000259" key="2">
    <source>
        <dbReference type="PROSITE" id="PS50093"/>
    </source>
</evidence>
<dbReference type="PATRIC" id="fig|926562.3.peg.1529"/>
<keyword evidence="4" id="KW-1185">Reference proteome</keyword>
<dbReference type="InterPro" id="IPR026444">
    <property type="entry name" value="Secre_tail"/>
</dbReference>
<dbReference type="Pfam" id="PF18911">
    <property type="entry name" value="PKD_4"/>
    <property type="match status" value="1"/>
</dbReference>
<dbReference type="KEGG" id="oho:Oweho_1527"/>
<dbReference type="SMART" id="SM00089">
    <property type="entry name" value="PKD"/>
    <property type="match status" value="2"/>
</dbReference>
<protein>
    <submittedName>
        <fullName evidence="3">PDK repeat-containing protein</fullName>
    </submittedName>
</protein>